<dbReference type="PANTHER" id="PTHR11963:SF23">
    <property type="entry name" value="CYTOSOL AMINOPEPTIDASE"/>
    <property type="match status" value="1"/>
</dbReference>
<feature type="active site" evidence="8">
    <location>
        <position position="252"/>
    </location>
</feature>
<feature type="binding site" evidence="8">
    <location>
        <position position="245"/>
    </location>
    <ligand>
        <name>Mn(2+)</name>
        <dbReference type="ChEBI" id="CHEBI:29035"/>
        <label>2</label>
    </ligand>
</feature>
<comment type="catalytic activity">
    <reaction evidence="1 8">
        <text>Release of an N-terminal amino acid, Xaa-|-Yaa-, in which Xaa is preferably Leu, but may be other amino acids including Pro although not Arg or Lys, and Yaa may be Pro. Amino acid amides and methyl esters are also readily hydrolyzed, but rates on arylamides are exceedingly low.</text>
        <dbReference type="EC" id="3.4.11.1"/>
    </reaction>
</comment>
<feature type="binding site" evidence="8">
    <location>
        <position position="324"/>
    </location>
    <ligand>
        <name>Mn(2+)</name>
        <dbReference type="ChEBI" id="CHEBI:29035"/>
        <label>1</label>
    </ligand>
</feature>
<sequence length="478" mass="52939">MNIKLSKKELSNIDCDIELVVVKDLKKLEKKEQKLLKKVSFDLKSFDTFFDANKNKFYVSTLKLKKEDLKLCFSSAIRSIKKLNIKSVKFDLIQDEKELKIDEIVEGLILGAYEFTKYKSAKKKEKKLEITISTTNSKKDKDELQKQLDESLAVTASVNMVRNIINTPPEDYFPDTMANDAKNIASENGLQCIIQGEEYLLKNGMNAMYNVGRASRHESKLIHLSYKPKEPKGKIVLVGKGLTYDSGGLSLKVGGSMVSMKCDKGGGSAVLGIMNTLKALNFDYEVHGIIGAVENMIGGDAYKPDDVLVAKNGKTIEVRNTDAEGRLVLADCLCYAQDEIKDIDYIFDYATLTGAVVVALGNQMIGTMGHNDKLKDKMQKAANTSGELIGVLPFNRYLPKELKSSIADLVNSTNTRAAGSITAGLFLDNFIKKENKKKWLHLDIAGAAYTESPWGYNSFGATGAGVRLTLDFIRNLDK</sequence>
<dbReference type="GO" id="GO:0030145">
    <property type="term" value="F:manganese ion binding"/>
    <property type="evidence" value="ECO:0007669"/>
    <property type="project" value="UniProtKB-UniRule"/>
</dbReference>
<feature type="domain" description="Cytosol aminopeptidase" evidence="9">
    <location>
        <begin position="320"/>
        <end position="327"/>
    </location>
</feature>
<name>A0A1P8KJT4_9BACT</name>
<dbReference type="GO" id="GO:0070006">
    <property type="term" value="F:metalloaminopeptidase activity"/>
    <property type="evidence" value="ECO:0007669"/>
    <property type="project" value="InterPro"/>
</dbReference>
<dbReference type="Gene3D" id="3.40.630.10">
    <property type="entry name" value="Zn peptidases"/>
    <property type="match status" value="1"/>
</dbReference>
<keyword evidence="5 8" id="KW-0645">Protease</keyword>
<keyword evidence="4 8" id="KW-0031">Aminopeptidase</keyword>
<dbReference type="OrthoDB" id="9809354at2"/>
<dbReference type="PRINTS" id="PR00481">
    <property type="entry name" value="LAMNOPPTDASE"/>
</dbReference>
<dbReference type="InterPro" id="IPR000819">
    <property type="entry name" value="Peptidase_M17_C"/>
</dbReference>
<protein>
    <recommendedName>
        <fullName evidence="8">Probable cytosol aminopeptidase</fullName>
        <ecNumber evidence="8">3.4.11.1</ecNumber>
    </recommendedName>
    <alternativeName>
        <fullName evidence="8">Leucine aminopeptidase</fullName>
        <shortName evidence="8">LAP</shortName>
        <ecNumber evidence="8">3.4.11.10</ecNumber>
    </alternativeName>
    <alternativeName>
        <fullName evidence="8">Leucyl aminopeptidase</fullName>
    </alternativeName>
</protein>
<evidence type="ECO:0000256" key="7">
    <source>
        <dbReference type="ARBA" id="ARBA00023211"/>
    </source>
</evidence>
<dbReference type="GO" id="GO:0005737">
    <property type="term" value="C:cytoplasm"/>
    <property type="evidence" value="ECO:0007669"/>
    <property type="project" value="UniProtKB-SubCell"/>
</dbReference>
<feature type="binding site" evidence="8">
    <location>
        <position position="324"/>
    </location>
    <ligand>
        <name>Mn(2+)</name>
        <dbReference type="ChEBI" id="CHEBI:29035"/>
        <label>2</label>
    </ligand>
</feature>
<proteinExistence type="inferred from homology"/>
<organism evidence="10 11">
    <name type="scientific">Poseidonibacter parvus</name>
    <dbReference type="NCBI Taxonomy" id="1850254"/>
    <lineage>
        <taxon>Bacteria</taxon>
        <taxon>Pseudomonadati</taxon>
        <taxon>Campylobacterota</taxon>
        <taxon>Epsilonproteobacteria</taxon>
        <taxon>Campylobacterales</taxon>
        <taxon>Arcobacteraceae</taxon>
        <taxon>Poseidonibacter</taxon>
    </lineage>
</organism>
<evidence type="ECO:0000256" key="4">
    <source>
        <dbReference type="ARBA" id="ARBA00022438"/>
    </source>
</evidence>
<feature type="binding site" evidence="8">
    <location>
        <position position="240"/>
    </location>
    <ligand>
        <name>Mn(2+)</name>
        <dbReference type="ChEBI" id="CHEBI:29035"/>
        <label>2</label>
    </ligand>
</feature>
<keyword evidence="6 8" id="KW-0378">Hydrolase</keyword>
<dbReference type="STRING" id="1850254.LPB137_02645"/>
<dbReference type="SUPFAM" id="SSF53187">
    <property type="entry name" value="Zn-dependent exopeptidases"/>
    <property type="match status" value="1"/>
</dbReference>
<dbReference type="InterPro" id="IPR011356">
    <property type="entry name" value="Leucine_aapep/pepB"/>
</dbReference>
<comment type="cofactor">
    <cofactor evidence="8">
        <name>Mn(2+)</name>
        <dbReference type="ChEBI" id="CHEBI:29035"/>
    </cofactor>
    <text evidence="8">Binds 2 manganese ions per subunit.</text>
</comment>
<evidence type="ECO:0000256" key="2">
    <source>
        <dbReference type="ARBA" id="ARBA00000967"/>
    </source>
</evidence>
<keyword evidence="11" id="KW-1185">Reference proteome</keyword>
<dbReference type="EMBL" id="CP019070">
    <property type="protein sequence ID" value="APW64821.1"/>
    <property type="molecule type" value="Genomic_DNA"/>
</dbReference>
<dbReference type="AlphaFoldDB" id="A0A1P8KJT4"/>
<keyword evidence="8" id="KW-0963">Cytoplasm</keyword>
<dbReference type="CDD" id="cd00433">
    <property type="entry name" value="Peptidase_M17"/>
    <property type="match status" value="1"/>
</dbReference>
<dbReference type="NCBIfam" id="NF002081">
    <property type="entry name" value="PRK00913.3-3"/>
    <property type="match status" value="1"/>
</dbReference>
<comment type="similarity">
    <text evidence="3 8">Belongs to the peptidase M17 family.</text>
</comment>
<evidence type="ECO:0000256" key="5">
    <source>
        <dbReference type="ARBA" id="ARBA00022670"/>
    </source>
</evidence>
<dbReference type="HAMAP" id="MF_00181">
    <property type="entry name" value="Cytosol_peptidase_M17"/>
    <property type="match status" value="1"/>
</dbReference>
<feature type="binding site" evidence="8">
    <location>
        <position position="245"/>
    </location>
    <ligand>
        <name>Mn(2+)</name>
        <dbReference type="ChEBI" id="CHEBI:29035"/>
        <label>1</label>
    </ligand>
</feature>
<reference evidence="10 11" key="1">
    <citation type="submission" date="2017-01" db="EMBL/GenBank/DDBJ databases">
        <title>Genome sequencing of Arcobacter sp. LPB0137.</title>
        <authorList>
            <person name="Lee G.-W."/>
            <person name="Yi H."/>
        </authorList>
    </citation>
    <scope>NUCLEOTIDE SEQUENCE [LARGE SCALE GENOMIC DNA]</scope>
    <source>
        <strain evidence="10 11">LPB0137</strain>
    </source>
</reference>
<dbReference type="KEGG" id="alp:LPB137_02645"/>
<dbReference type="Pfam" id="PF02789">
    <property type="entry name" value="Peptidase_M17_N"/>
    <property type="match status" value="1"/>
</dbReference>
<keyword evidence="8" id="KW-0479">Metal-binding</keyword>
<dbReference type="PROSITE" id="PS00631">
    <property type="entry name" value="CYTOSOL_AP"/>
    <property type="match status" value="1"/>
</dbReference>
<accession>A0A1P8KJT4</accession>
<feature type="active site" evidence="8">
    <location>
        <position position="326"/>
    </location>
</feature>
<feature type="binding site" evidence="8">
    <location>
        <position position="263"/>
    </location>
    <ligand>
        <name>Mn(2+)</name>
        <dbReference type="ChEBI" id="CHEBI:29035"/>
        <label>2</label>
    </ligand>
</feature>
<comment type="catalytic activity">
    <reaction evidence="2 8">
        <text>Release of an N-terminal amino acid, preferentially leucine, but not glutamic or aspartic acids.</text>
        <dbReference type="EC" id="3.4.11.10"/>
    </reaction>
</comment>
<evidence type="ECO:0000256" key="1">
    <source>
        <dbReference type="ARBA" id="ARBA00000135"/>
    </source>
</evidence>
<dbReference type="Gene3D" id="3.40.220.10">
    <property type="entry name" value="Leucine Aminopeptidase, subunit E, domain 1"/>
    <property type="match status" value="1"/>
</dbReference>
<dbReference type="GO" id="GO:0006508">
    <property type="term" value="P:proteolysis"/>
    <property type="evidence" value="ECO:0007669"/>
    <property type="project" value="UniProtKB-KW"/>
</dbReference>
<evidence type="ECO:0000313" key="11">
    <source>
        <dbReference type="Proteomes" id="UP000186074"/>
    </source>
</evidence>
<dbReference type="SUPFAM" id="SSF52949">
    <property type="entry name" value="Macro domain-like"/>
    <property type="match status" value="1"/>
</dbReference>
<evidence type="ECO:0000256" key="3">
    <source>
        <dbReference type="ARBA" id="ARBA00009528"/>
    </source>
</evidence>
<dbReference type="Proteomes" id="UP000186074">
    <property type="component" value="Chromosome"/>
</dbReference>
<dbReference type="Pfam" id="PF00883">
    <property type="entry name" value="Peptidase_M17"/>
    <property type="match status" value="1"/>
</dbReference>
<evidence type="ECO:0000256" key="6">
    <source>
        <dbReference type="ARBA" id="ARBA00022801"/>
    </source>
</evidence>
<dbReference type="InterPro" id="IPR008283">
    <property type="entry name" value="Peptidase_M17_N"/>
</dbReference>
<dbReference type="EC" id="3.4.11.10" evidence="8"/>
<dbReference type="RefSeq" id="WP_076084031.1">
    <property type="nucleotide sequence ID" value="NZ_CP019070.1"/>
</dbReference>
<dbReference type="InterPro" id="IPR023042">
    <property type="entry name" value="Peptidase_M17_leu_NH2_pept"/>
</dbReference>
<dbReference type="InterPro" id="IPR043472">
    <property type="entry name" value="Macro_dom-like"/>
</dbReference>
<gene>
    <name evidence="8" type="primary">pepA</name>
    <name evidence="10" type="ORF">LPB137_02645</name>
</gene>
<evidence type="ECO:0000256" key="8">
    <source>
        <dbReference type="HAMAP-Rule" id="MF_00181"/>
    </source>
</evidence>
<evidence type="ECO:0000259" key="9">
    <source>
        <dbReference type="PROSITE" id="PS00631"/>
    </source>
</evidence>
<feature type="binding site" evidence="8">
    <location>
        <position position="322"/>
    </location>
    <ligand>
        <name>Mn(2+)</name>
        <dbReference type="ChEBI" id="CHEBI:29035"/>
        <label>1</label>
    </ligand>
</feature>
<comment type="subcellular location">
    <subcellularLocation>
        <location evidence="8">Cytoplasm</location>
    </subcellularLocation>
</comment>
<dbReference type="PANTHER" id="PTHR11963">
    <property type="entry name" value="LEUCINE AMINOPEPTIDASE-RELATED"/>
    <property type="match status" value="1"/>
</dbReference>
<comment type="function">
    <text evidence="8">Presumably involved in the processing and regular turnover of intracellular proteins. Catalyzes the removal of unsubstituted N-terminal amino acids from various peptides.</text>
</comment>
<keyword evidence="7 8" id="KW-0464">Manganese</keyword>
<dbReference type="EC" id="3.4.11.1" evidence="8"/>
<evidence type="ECO:0000313" key="10">
    <source>
        <dbReference type="EMBL" id="APW64821.1"/>
    </source>
</evidence>